<sequence length="82" mass="8964">MARRLLILSVGVVLLIGDGAAQLTVQELGSMLRDGQKPVILLLNNDGYTIGAEPSMGRNSAITISRNGTGRVYRRHYRSIIR</sequence>
<evidence type="ECO:0000313" key="9">
    <source>
        <dbReference type="EMBL" id="VTR34568.1"/>
    </source>
</evidence>
<dbReference type="SUPFAM" id="SSF52518">
    <property type="entry name" value="Thiamin diphosphate-binding fold (THDP-binding)"/>
    <property type="match status" value="1"/>
</dbReference>
<dbReference type="Gene3D" id="3.40.50.970">
    <property type="match status" value="1"/>
</dbReference>
<dbReference type="GO" id="GO:0000949">
    <property type="term" value="P:aromatic amino acid family catabolic process to alcohol via Ehrlich pathway"/>
    <property type="evidence" value="ECO:0007669"/>
    <property type="project" value="TreeGrafter"/>
</dbReference>
<dbReference type="PANTHER" id="PTHR43452:SF30">
    <property type="entry name" value="PYRUVATE DECARBOXYLASE ISOZYME 1-RELATED"/>
    <property type="match status" value="1"/>
</dbReference>
<evidence type="ECO:0000256" key="6">
    <source>
        <dbReference type="ARBA" id="ARBA00023052"/>
    </source>
</evidence>
<feature type="domain" description="Thiamine pyrophosphate enzyme TPP-binding" evidence="8">
    <location>
        <begin position="12"/>
        <end position="49"/>
    </location>
</feature>
<proteinExistence type="inferred from homology"/>
<organism evidence="9">
    <name type="scientific">Serratia fonticola</name>
    <dbReference type="NCBI Taxonomy" id="47917"/>
    <lineage>
        <taxon>Bacteria</taxon>
        <taxon>Pseudomonadati</taxon>
        <taxon>Pseudomonadota</taxon>
        <taxon>Gammaproteobacteria</taxon>
        <taxon>Enterobacterales</taxon>
        <taxon>Yersiniaceae</taxon>
        <taxon>Serratia</taxon>
    </lineage>
</organism>
<dbReference type="EC" id="4.1.1.74" evidence="9"/>
<comment type="similarity">
    <text evidence="2">Belongs to the TPP enzyme family.</text>
</comment>
<accession>A0A4V6KPV4</accession>
<dbReference type="GO" id="GO:0030976">
    <property type="term" value="F:thiamine pyrophosphate binding"/>
    <property type="evidence" value="ECO:0007669"/>
    <property type="project" value="InterPro"/>
</dbReference>
<keyword evidence="6" id="KW-0786">Thiamine pyrophosphate</keyword>
<protein>
    <submittedName>
        <fullName evidence="9">Indole-3-pyruvate decarboxylase</fullName>
        <ecNumber evidence="9">4.1.1.74</ecNumber>
    </submittedName>
</protein>
<dbReference type="Pfam" id="PF02775">
    <property type="entry name" value="TPP_enzyme_C"/>
    <property type="match status" value="1"/>
</dbReference>
<comment type="cofactor">
    <cofactor evidence="1">
        <name>thiamine diphosphate</name>
        <dbReference type="ChEBI" id="CHEBI:58937"/>
    </cofactor>
</comment>
<evidence type="ECO:0000259" key="8">
    <source>
        <dbReference type="Pfam" id="PF02775"/>
    </source>
</evidence>
<dbReference type="AlphaFoldDB" id="A0A4V6KPV4"/>
<keyword evidence="9" id="KW-0670">Pyruvate</keyword>
<keyword evidence="3" id="KW-0479">Metal-binding</keyword>
<dbReference type="InterPro" id="IPR011766">
    <property type="entry name" value="TPP_enzyme_TPP-bd"/>
</dbReference>
<evidence type="ECO:0000256" key="3">
    <source>
        <dbReference type="ARBA" id="ARBA00022723"/>
    </source>
</evidence>
<dbReference type="InterPro" id="IPR012110">
    <property type="entry name" value="PDC/IPDC-like"/>
</dbReference>
<dbReference type="GO" id="GO:0005829">
    <property type="term" value="C:cytosol"/>
    <property type="evidence" value="ECO:0007669"/>
    <property type="project" value="TreeGrafter"/>
</dbReference>
<evidence type="ECO:0000256" key="5">
    <source>
        <dbReference type="ARBA" id="ARBA00022842"/>
    </source>
</evidence>
<evidence type="ECO:0000256" key="4">
    <source>
        <dbReference type="ARBA" id="ARBA00022793"/>
    </source>
</evidence>
<dbReference type="GO" id="GO:0004737">
    <property type="term" value="F:pyruvate decarboxylase activity"/>
    <property type="evidence" value="ECO:0007669"/>
    <property type="project" value="TreeGrafter"/>
</dbReference>
<keyword evidence="4" id="KW-0210">Decarboxylase</keyword>
<evidence type="ECO:0000256" key="7">
    <source>
        <dbReference type="ARBA" id="ARBA00023239"/>
    </source>
</evidence>
<evidence type="ECO:0000256" key="2">
    <source>
        <dbReference type="ARBA" id="ARBA00007812"/>
    </source>
</evidence>
<keyword evidence="7 9" id="KW-0456">Lyase</keyword>
<dbReference type="GO" id="GO:0046872">
    <property type="term" value="F:metal ion binding"/>
    <property type="evidence" value="ECO:0007669"/>
    <property type="project" value="UniProtKB-KW"/>
</dbReference>
<dbReference type="GO" id="GO:0047434">
    <property type="term" value="F:indolepyruvate decarboxylase activity"/>
    <property type="evidence" value="ECO:0007669"/>
    <property type="project" value="UniProtKB-EC"/>
</dbReference>
<dbReference type="InterPro" id="IPR029061">
    <property type="entry name" value="THDP-binding"/>
</dbReference>
<dbReference type="PANTHER" id="PTHR43452">
    <property type="entry name" value="PYRUVATE DECARBOXYLASE"/>
    <property type="match status" value="1"/>
</dbReference>
<evidence type="ECO:0000256" key="1">
    <source>
        <dbReference type="ARBA" id="ARBA00001964"/>
    </source>
</evidence>
<dbReference type="EMBL" id="CABEEZ010000076">
    <property type="protein sequence ID" value="VTR34568.1"/>
    <property type="molecule type" value="Genomic_DNA"/>
</dbReference>
<name>A0A4V6KPV4_SERFO</name>
<reference evidence="9" key="1">
    <citation type="submission" date="2019-05" db="EMBL/GenBank/DDBJ databases">
        <authorList>
            <consortium name="Pathogen Informatics"/>
        </authorList>
    </citation>
    <scope>NUCLEOTIDE SEQUENCE [LARGE SCALE GENOMIC DNA]</scope>
    <source>
        <strain evidence="9">NCTC12965</strain>
    </source>
</reference>
<gene>
    <name evidence="9" type="primary">ipdC_1</name>
    <name evidence="9" type="ORF">NCTC12965_03654</name>
</gene>
<keyword evidence="5" id="KW-0460">Magnesium</keyword>